<keyword evidence="1" id="KW-1133">Transmembrane helix</keyword>
<accession>A0A1Q5ZWW0</accession>
<dbReference type="Proteomes" id="UP000186720">
    <property type="component" value="Unassembled WGS sequence"/>
</dbReference>
<comment type="caution">
    <text evidence="2">The sequence shown here is derived from an EMBL/GenBank/DDBJ whole genome shotgun (WGS) entry which is preliminary data.</text>
</comment>
<evidence type="ECO:0000313" key="3">
    <source>
        <dbReference type="Proteomes" id="UP000186720"/>
    </source>
</evidence>
<name>A0A1Q5ZWW0_9SPHI</name>
<feature type="transmembrane region" description="Helical" evidence="1">
    <location>
        <begin position="20"/>
        <end position="39"/>
    </location>
</feature>
<proteinExistence type="predicted"/>
<protein>
    <submittedName>
        <fullName evidence="2">Uncharacterized protein</fullName>
    </submittedName>
</protein>
<gene>
    <name evidence="2" type="ORF">RG47T_1706</name>
</gene>
<keyword evidence="1" id="KW-0472">Membrane</keyword>
<sequence>MFAFKILEVINGGITYKTDWYSYAALAIISYYICINGYYSQARPIYQLQYQAIAPVAPVVVEYSKQNADDGPFPCLPVEV</sequence>
<dbReference type="EMBL" id="MPPL01000001">
    <property type="protein sequence ID" value="OKS86254.1"/>
    <property type="molecule type" value="Genomic_DNA"/>
</dbReference>
<reference evidence="2 3" key="1">
    <citation type="submission" date="2016-11" db="EMBL/GenBank/DDBJ databases">
        <title>Whole Genome Sequencing of Mucilaginibacter polytrichastri RG4-7(T) isolated from the moss sample.</title>
        <authorList>
            <person name="Li Y."/>
        </authorList>
    </citation>
    <scope>NUCLEOTIDE SEQUENCE [LARGE SCALE GENOMIC DNA]</scope>
    <source>
        <strain evidence="2 3">RG4-7</strain>
    </source>
</reference>
<evidence type="ECO:0000313" key="2">
    <source>
        <dbReference type="EMBL" id="OKS86254.1"/>
    </source>
</evidence>
<evidence type="ECO:0000256" key="1">
    <source>
        <dbReference type="SAM" id="Phobius"/>
    </source>
</evidence>
<keyword evidence="1" id="KW-0812">Transmembrane</keyword>
<keyword evidence="3" id="KW-1185">Reference proteome</keyword>
<organism evidence="2 3">
    <name type="scientific">Mucilaginibacter polytrichastri</name>
    <dbReference type="NCBI Taxonomy" id="1302689"/>
    <lineage>
        <taxon>Bacteria</taxon>
        <taxon>Pseudomonadati</taxon>
        <taxon>Bacteroidota</taxon>
        <taxon>Sphingobacteriia</taxon>
        <taxon>Sphingobacteriales</taxon>
        <taxon>Sphingobacteriaceae</taxon>
        <taxon>Mucilaginibacter</taxon>
    </lineage>
</organism>
<dbReference type="AlphaFoldDB" id="A0A1Q5ZWW0"/>